<gene>
    <name evidence="3" type="ORF">J4N46_05730</name>
</gene>
<dbReference type="SMART" id="SM00854">
    <property type="entry name" value="PGA_cap"/>
    <property type="match status" value="1"/>
</dbReference>
<evidence type="ECO:0000313" key="3">
    <source>
        <dbReference type="EMBL" id="MBO1883924.1"/>
    </source>
</evidence>
<evidence type="ECO:0000313" key="4">
    <source>
        <dbReference type="Proteomes" id="UP000681610"/>
    </source>
</evidence>
<name>A0ABS3PYE2_9FLAO</name>
<dbReference type="Gene3D" id="3.60.21.10">
    <property type="match status" value="1"/>
</dbReference>
<feature type="domain" description="Capsule synthesis protein CapA" evidence="2">
    <location>
        <begin position="3"/>
        <end position="237"/>
    </location>
</feature>
<comment type="similarity">
    <text evidence="1">Belongs to the CapA family.</text>
</comment>
<accession>A0ABS3PYE2</accession>
<dbReference type="Proteomes" id="UP000681610">
    <property type="component" value="Unassembled WGS sequence"/>
</dbReference>
<comment type="caution">
    <text evidence="3">The sequence shown here is derived from an EMBL/GenBank/DDBJ whole genome shotgun (WGS) entry which is preliminary data.</text>
</comment>
<proteinExistence type="inferred from homology"/>
<reference evidence="3 4" key="1">
    <citation type="submission" date="2021-03" db="EMBL/GenBank/DDBJ databases">
        <title>Isolation and description of Capnocytophaga bilenii sp. nov., a novel Capnocytophaga species, isolated from a gingivitis subject.</title>
        <authorList>
            <person name="Antezack A."/>
            <person name="Monnet-Corti V."/>
            <person name="La Scola B."/>
        </authorList>
    </citation>
    <scope>NUCLEOTIDE SEQUENCE [LARGE SCALE GENOMIC DNA]</scope>
    <source>
        <strain evidence="3 4">Marseille-Q4570</strain>
    </source>
</reference>
<dbReference type="CDD" id="cd07381">
    <property type="entry name" value="MPP_CapA"/>
    <property type="match status" value="1"/>
</dbReference>
<organism evidence="3 4">
    <name type="scientific">Capnocytophaga bilenii</name>
    <dbReference type="NCBI Taxonomy" id="2819369"/>
    <lineage>
        <taxon>Bacteria</taxon>
        <taxon>Pseudomonadati</taxon>
        <taxon>Bacteroidota</taxon>
        <taxon>Flavobacteriia</taxon>
        <taxon>Flavobacteriales</taxon>
        <taxon>Flavobacteriaceae</taxon>
        <taxon>Capnocytophaga</taxon>
    </lineage>
</organism>
<dbReference type="EMBL" id="JAGDYP010000003">
    <property type="protein sequence ID" value="MBO1883924.1"/>
    <property type="molecule type" value="Genomic_DNA"/>
</dbReference>
<dbReference type="PANTHER" id="PTHR33393:SF13">
    <property type="entry name" value="PGA BIOSYNTHESIS PROTEIN CAPA"/>
    <property type="match status" value="1"/>
</dbReference>
<dbReference type="InterPro" id="IPR019079">
    <property type="entry name" value="Capsule_synth_CapA"/>
</dbReference>
<dbReference type="InterPro" id="IPR052169">
    <property type="entry name" value="CW_Biosynth-Accessory"/>
</dbReference>
<evidence type="ECO:0000256" key="1">
    <source>
        <dbReference type="ARBA" id="ARBA00005662"/>
    </source>
</evidence>
<keyword evidence="4" id="KW-1185">Reference proteome</keyword>
<dbReference type="RefSeq" id="WP_208058495.1">
    <property type="nucleotide sequence ID" value="NZ_JAGDYP010000003.1"/>
</dbReference>
<sequence>MEKIAFLGDFVLTNIINNKNSYFLDFIKFIEDKKIKTIINLESPAIETNMKRIKEKITLHCSKEDLAYLKCFNPYLINLSNNHINDYGNDSVELTIRTLKDNNLAYWGVGYDQEKEKKIFFKDEQTKIIYLSYCSRTSDLTGSRLFAEKEFIGGWQEDINEIAYFRKENSNYFIIVNIHWGIENIKYPETEKCLLARKIIDAGADLIIGHHPHIIQPFEIYKGKYIFYSIGNFYFPSIIEFELQGKTQLLETLPHQKKGIVPIIAVADEKLIIEQILLVENLECNQKITKNFKLQKIVTNTLIYNIKTKSYYYIGKICDFIRYKLKIIITNPKYFFKNYFKNYSYGKEISYNTGWNAFPSEDKCI</sequence>
<evidence type="ECO:0000259" key="2">
    <source>
        <dbReference type="SMART" id="SM00854"/>
    </source>
</evidence>
<protein>
    <submittedName>
        <fullName evidence="3">CapA family protein</fullName>
    </submittedName>
</protein>
<dbReference type="InterPro" id="IPR029052">
    <property type="entry name" value="Metallo-depent_PP-like"/>
</dbReference>
<dbReference type="SUPFAM" id="SSF56300">
    <property type="entry name" value="Metallo-dependent phosphatases"/>
    <property type="match status" value="1"/>
</dbReference>
<dbReference type="PANTHER" id="PTHR33393">
    <property type="entry name" value="POLYGLUTAMINE SYNTHESIS ACCESSORY PROTEIN RV0574C-RELATED"/>
    <property type="match status" value="1"/>
</dbReference>
<dbReference type="Pfam" id="PF09587">
    <property type="entry name" value="PGA_cap"/>
    <property type="match status" value="1"/>
</dbReference>